<dbReference type="Pfam" id="PF00008">
    <property type="entry name" value="EGF"/>
    <property type="match status" value="5"/>
</dbReference>
<dbReference type="GO" id="GO:0007411">
    <property type="term" value="P:axon guidance"/>
    <property type="evidence" value="ECO:0007669"/>
    <property type="project" value="TreeGrafter"/>
</dbReference>
<feature type="disulfide bond" evidence="9">
    <location>
        <begin position="447"/>
        <end position="464"/>
    </location>
</feature>
<dbReference type="SUPFAM" id="SSF57184">
    <property type="entry name" value="Growth factor receptor domain"/>
    <property type="match status" value="1"/>
</dbReference>
<dbReference type="InterPro" id="IPR051355">
    <property type="entry name" value="Notch/Slit_guidance"/>
</dbReference>
<keyword evidence="2 9" id="KW-0245">EGF-like domain</keyword>
<feature type="disulfide bond" evidence="9">
    <location>
        <begin position="466"/>
        <end position="475"/>
    </location>
</feature>
<feature type="chain" id="PRO_5029643590" evidence="11">
    <location>
        <begin position="22"/>
        <end position="774"/>
    </location>
</feature>
<dbReference type="FunFam" id="2.10.25.10:FF:000472">
    <property type="entry name" value="Uncharacterized protein, isoform A"/>
    <property type="match status" value="1"/>
</dbReference>
<dbReference type="InterPro" id="IPR000483">
    <property type="entry name" value="Cys-rich_flank_reg_C"/>
</dbReference>
<evidence type="ECO:0000259" key="13">
    <source>
        <dbReference type="PROSITE" id="PS50026"/>
    </source>
</evidence>
<evidence type="ECO:0000256" key="4">
    <source>
        <dbReference type="ARBA" id="ARBA00022729"/>
    </source>
</evidence>
<evidence type="ECO:0000256" key="3">
    <source>
        <dbReference type="ARBA" id="ARBA00022614"/>
    </source>
</evidence>
<feature type="domain" description="EGF-like" evidence="13">
    <location>
        <begin position="391"/>
        <end position="427"/>
    </location>
</feature>
<dbReference type="CDD" id="cd00054">
    <property type="entry name" value="EGF_CA"/>
    <property type="match status" value="5"/>
</dbReference>
<dbReference type="OrthoDB" id="283575at2759"/>
<reference evidence="14" key="1">
    <citation type="submission" date="2020-06" db="EMBL/GenBank/DDBJ databases">
        <title>Draft genome of Bugula neritina, a colonial animal packing powerful symbionts and potential medicines.</title>
        <authorList>
            <person name="Rayko M."/>
        </authorList>
    </citation>
    <scope>NUCLEOTIDE SEQUENCE [LARGE SCALE GENOMIC DNA]</scope>
    <source>
        <strain evidence="14">Kwan_BN1</strain>
    </source>
</reference>
<dbReference type="Pfam" id="PF13855">
    <property type="entry name" value="LRR_8"/>
    <property type="match status" value="1"/>
</dbReference>
<dbReference type="FunFam" id="2.10.25.10:FF:000142">
    <property type="entry name" value="Crumbs cell polarity complex component 2"/>
    <property type="match status" value="1"/>
</dbReference>
<sequence>MASSFTLRVILLPAAESSVGCQQTVQECCSDDTKVVKTCHPPSVCPRGCTCQGTQVRCSGLGFTKFPENIPVETTELYLDVNSISQIPPEINRLTHLTSIDLSNNNIQNIGPNQFFNLTRMTTLILSYNKIKCIQSDSLANLKQLKLLNLYNNDLSTIPFNSFNDLISLENIVLGENPLWCDCNLKWLADWIKVDFKENGVAICSGPAPLERKLLLSAESSMFQCAEGYNSSHILQKCDACHRNPCGGNGWCQSTSFDSFTCHCQPGYYGSRCQQEIDACFGEPCENGGTCSASGGRFECQCRPGFSGYMCEENEDDCVDNKCENGATCVDRIQGYECKCAFGYKGEMCEQSQDLCAEIKPCKNGAECRIQSGDYACDCPVGFTDKNCSTNIDDCIGNICQNGAHCIDGLGEYSCECLLGYSGRYCAIKTQLVPNYVGSSVCQNSDCQNGGVCFQPLRSNEYVCRCPSGYEGKKCEKLQSVRFVEDSYVQAPGLNFSSFQNITITFTTADDKGILFYQGTNSHISVELYQGRVRVHFNPKEAQSHSLIMYSYATVNNSQPHTVSVIVDGPQVSLYVDGGMPREVMSEGSKRHINGISNFYMGGLPADIGARAKYLFHVGRKNSFKGCFHIVYINGKPFDFSSVNLISNQVLPGCQGKSLLKDPCAMNICQHGSCVADYDKMDYKCKCNEGYTGTTCDEIKVSCVARSYKDYYTDPQTGCKSKGKVKLKRCEGDNSCIVKRTKAKSIKFQCDDKSSYIKNIEIPRKCSRVKNRRV</sequence>
<feature type="domain" description="EGF-like" evidence="13">
    <location>
        <begin position="239"/>
        <end position="274"/>
    </location>
</feature>
<keyword evidence="4 11" id="KW-0732">Signal</keyword>
<keyword evidence="6" id="KW-0524">Neurogenesis</keyword>
<dbReference type="SMART" id="SM00082">
    <property type="entry name" value="LRRCT"/>
    <property type="match status" value="1"/>
</dbReference>
<keyword evidence="5" id="KW-0677">Repeat</keyword>
<feature type="disulfide bond" evidence="9">
    <location>
        <begin position="379"/>
        <end position="388"/>
    </location>
</feature>
<feature type="disulfide bond" evidence="9">
    <location>
        <begin position="417"/>
        <end position="426"/>
    </location>
</feature>
<evidence type="ECO:0000256" key="8">
    <source>
        <dbReference type="ARBA" id="ARBA00023180"/>
    </source>
</evidence>
<dbReference type="SMART" id="SM00369">
    <property type="entry name" value="LRR_TYP"/>
    <property type="match status" value="3"/>
</dbReference>
<dbReference type="PRINTS" id="PR00010">
    <property type="entry name" value="EGFBLOOD"/>
</dbReference>
<keyword evidence="1" id="KW-0217">Developmental protein</keyword>
<feature type="disulfide bond" evidence="9">
    <location>
        <begin position="264"/>
        <end position="273"/>
    </location>
</feature>
<dbReference type="Pfam" id="PF02210">
    <property type="entry name" value="Laminin_G_2"/>
    <property type="match status" value="1"/>
</dbReference>
<dbReference type="PROSITE" id="PS01187">
    <property type="entry name" value="EGF_CA"/>
    <property type="match status" value="2"/>
</dbReference>
<gene>
    <name evidence="14" type="ORF">EB796_022669</name>
</gene>
<dbReference type="PROSITE" id="PS01186">
    <property type="entry name" value="EGF_2"/>
    <property type="match status" value="7"/>
</dbReference>
<evidence type="ECO:0000256" key="9">
    <source>
        <dbReference type="PROSITE-ProRule" id="PRU00076"/>
    </source>
</evidence>
<keyword evidence="7 9" id="KW-1015">Disulfide bond</keyword>
<dbReference type="InterPro" id="IPR000372">
    <property type="entry name" value="LRRNT"/>
</dbReference>
<comment type="caution">
    <text evidence="9">Lacks conserved residue(s) required for the propagation of feature annotation.</text>
</comment>
<dbReference type="SUPFAM" id="SSF57196">
    <property type="entry name" value="EGF/Laminin"/>
    <property type="match status" value="3"/>
</dbReference>
<feature type="domain" description="EGF-like" evidence="13">
    <location>
        <begin position="352"/>
        <end position="389"/>
    </location>
</feature>
<dbReference type="SMART" id="SM00179">
    <property type="entry name" value="EGF_CA"/>
    <property type="match status" value="7"/>
</dbReference>
<evidence type="ECO:0000313" key="14">
    <source>
        <dbReference type="EMBL" id="KAF6019024.1"/>
    </source>
</evidence>
<dbReference type="InterPro" id="IPR013032">
    <property type="entry name" value="EGF-like_CS"/>
</dbReference>
<dbReference type="InterPro" id="IPR000742">
    <property type="entry name" value="EGF"/>
</dbReference>
<dbReference type="GO" id="GO:0005509">
    <property type="term" value="F:calcium ion binding"/>
    <property type="evidence" value="ECO:0007669"/>
    <property type="project" value="InterPro"/>
</dbReference>
<dbReference type="SMART" id="SM00013">
    <property type="entry name" value="LRRNT"/>
    <property type="match status" value="1"/>
</dbReference>
<accession>A0A7J7J057</accession>
<dbReference type="InterPro" id="IPR009030">
    <property type="entry name" value="Growth_fac_rcpt_cys_sf"/>
</dbReference>
<evidence type="ECO:0000313" key="15">
    <source>
        <dbReference type="Proteomes" id="UP000593567"/>
    </source>
</evidence>
<dbReference type="SUPFAM" id="SSF52058">
    <property type="entry name" value="L domain-like"/>
    <property type="match status" value="1"/>
</dbReference>
<dbReference type="Gene3D" id="2.10.25.10">
    <property type="entry name" value="Laminin"/>
    <property type="match status" value="7"/>
</dbReference>
<feature type="signal peptide" evidence="11">
    <location>
        <begin position="1"/>
        <end position="21"/>
    </location>
</feature>
<dbReference type="InterPro" id="IPR001611">
    <property type="entry name" value="Leu-rich_rpt"/>
</dbReference>
<dbReference type="Pfam" id="PF12661">
    <property type="entry name" value="hEGF"/>
    <property type="match status" value="1"/>
</dbReference>
<dbReference type="PROSITE" id="PS00010">
    <property type="entry name" value="ASX_HYDROXYL"/>
    <property type="match status" value="2"/>
</dbReference>
<feature type="domain" description="EGF-like" evidence="13">
    <location>
        <begin position="660"/>
        <end position="697"/>
    </location>
</feature>
<dbReference type="InterPro" id="IPR000152">
    <property type="entry name" value="EGF-type_Asp/Asn_hydroxyl_site"/>
</dbReference>
<dbReference type="PROSITE" id="PS50026">
    <property type="entry name" value="EGF_3"/>
    <property type="match status" value="7"/>
</dbReference>
<dbReference type="InterPro" id="IPR001881">
    <property type="entry name" value="EGF-like_Ca-bd_dom"/>
</dbReference>
<dbReference type="PROSITE" id="PS00022">
    <property type="entry name" value="EGF_1"/>
    <property type="match status" value="6"/>
</dbReference>
<dbReference type="SMART" id="SM00282">
    <property type="entry name" value="LamG"/>
    <property type="match status" value="1"/>
</dbReference>
<comment type="caution">
    <text evidence="14">The sequence shown here is derived from an EMBL/GenBank/DDBJ whole genome shotgun (WGS) entry which is preliminary data.</text>
</comment>
<feature type="domain" description="EGF-like" evidence="13">
    <location>
        <begin position="438"/>
        <end position="476"/>
    </location>
</feature>
<dbReference type="AlphaFoldDB" id="A0A7J7J057"/>
<feature type="disulfide bond" evidence="10">
    <location>
        <begin position="627"/>
        <end position="654"/>
    </location>
</feature>
<evidence type="ECO:0000256" key="10">
    <source>
        <dbReference type="PROSITE-ProRule" id="PRU00122"/>
    </source>
</evidence>
<proteinExistence type="predicted"/>
<feature type="domain" description="EGF-like" evidence="13">
    <location>
        <begin position="314"/>
        <end position="350"/>
    </location>
</feature>
<dbReference type="Gene3D" id="3.80.10.10">
    <property type="entry name" value="Ribonuclease Inhibitor"/>
    <property type="match status" value="1"/>
</dbReference>
<organism evidence="14 15">
    <name type="scientific">Bugula neritina</name>
    <name type="common">Brown bryozoan</name>
    <name type="synonym">Sertularia neritina</name>
    <dbReference type="NCBI Taxonomy" id="10212"/>
    <lineage>
        <taxon>Eukaryota</taxon>
        <taxon>Metazoa</taxon>
        <taxon>Spiralia</taxon>
        <taxon>Lophotrochozoa</taxon>
        <taxon>Bryozoa</taxon>
        <taxon>Gymnolaemata</taxon>
        <taxon>Cheilostomatida</taxon>
        <taxon>Flustrina</taxon>
        <taxon>Buguloidea</taxon>
        <taxon>Bugulidae</taxon>
        <taxon>Bugula</taxon>
    </lineage>
</organism>
<evidence type="ECO:0000256" key="11">
    <source>
        <dbReference type="SAM" id="SignalP"/>
    </source>
</evidence>
<name>A0A7J7J057_BUGNE</name>
<keyword evidence="3" id="KW-0433">Leucine-rich repeat</keyword>
<feature type="disulfide bond" evidence="9">
    <location>
        <begin position="302"/>
        <end position="311"/>
    </location>
</feature>
<dbReference type="PROSITE" id="PS51450">
    <property type="entry name" value="LRR"/>
    <property type="match status" value="1"/>
</dbReference>
<keyword evidence="8" id="KW-0325">Glycoprotein</keyword>
<dbReference type="InterPro" id="IPR018097">
    <property type="entry name" value="EGF_Ca-bd_CS"/>
</dbReference>
<evidence type="ECO:0000256" key="5">
    <source>
        <dbReference type="ARBA" id="ARBA00022737"/>
    </source>
</evidence>
<evidence type="ECO:0000259" key="12">
    <source>
        <dbReference type="PROSITE" id="PS50025"/>
    </source>
</evidence>
<evidence type="ECO:0000256" key="1">
    <source>
        <dbReference type="ARBA" id="ARBA00022473"/>
    </source>
</evidence>
<feature type="domain" description="Laminin G" evidence="12">
    <location>
        <begin position="478"/>
        <end position="654"/>
    </location>
</feature>
<dbReference type="InterPro" id="IPR003591">
    <property type="entry name" value="Leu-rich_rpt_typical-subtyp"/>
</dbReference>
<protein>
    <submittedName>
        <fullName evidence="14">SLIT2</fullName>
    </submittedName>
</protein>
<dbReference type="InterPro" id="IPR013320">
    <property type="entry name" value="ConA-like_dom_sf"/>
</dbReference>
<dbReference type="Gene3D" id="2.60.120.200">
    <property type="match status" value="1"/>
</dbReference>
<feature type="disulfide bond" evidence="9">
    <location>
        <begin position="340"/>
        <end position="349"/>
    </location>
</feature>
<feature type="disulfide bond" evidence="9">
    <location>
        <begin position="687"/>
        <end position="696"/>
    </location>
</feature>
<evidence type="ECO:0000256" key="6">
    <source>
        <dbReference type="ARBA" id="ARBA00022902"/>
    </source>
</evidence>
<dbReference type="GO" id="GO:0048495">
    <property type="term" value="F:Roundabout binding"/>
    <property type="evidence" value="ECO:0007669"/>
    <property type="project" value="TreeGrafter"/>
</dbReference>
<evidence type="ECO:0000256" key="7">
    <source>
        <dbReference type="ARBA" id="ARBA00023157"/>
    </source>
</evidence>
<dbReference type="InterPro" id="IPR001791">
    <property type="entry name" value="Laminin_G"/>
</dbReference>
<dbReference type="SMART" id="SM00181">
    <property type="entry name" value="EGF"/>
    <property type="match status" value="7"/>
</dbReference>
<dbReference type="SUPFAM" id="SSF49899">
    <property type="entry name" value="Concanavalin A-like lectins/glucanases"/>
    <property type="match status" value="1"/>
</dbReference>
<dbReference type="InterPro" id="IPR032675">
    <property type="entry name" value="LRR_dom_sf"/>
</dbReference>
<evidence type="ECO:0000256" key="2">
    <source>
        <dbReference type="ARBA" id="ARBA00022536"/>
    </source>
</evidence>
<dbReference type="PROSITE" id="PS50025">
    <property type="entry name" value="LAM_G_DOMAIN"/>
    <property type="match status" value="1"/>
</dbReference>
<keyword evidence="15" id="KW-1185">Reference proteome</keyword>
<dbReference type="PANTHER" id="PTHR45836:SF4">
    <property type="entry name" value="PROTEIN SLIT"/>
    <property type="match status" value="1"/>
</dbReference>
<dbReference type="CDD" id="cd00110">
    <property type="entry name" value="LamG"/>
    <property type="match status" value="1"/>
</dbReference>
<feature type="domain" description="EGF-like" evidence="13">
    <location>
        <begin position="276"/>
        <end position="312"/>
    </location>
</feature>
<dbReference type="PANTHER" id="PTHR45836">
    <property type="entry name" value="SLIT HOMOLOG"/>
    <property type="match status" value="1"/>
</dbReference>
<dbReference type="GO" id="GO:0008201">
    <property type="term" value="F:heparin binding"/>
    <property type="evidence" value="ECO:0007669"/>
    <property type="project" value="TreeGrafter"/>
</dbReference>
<dbReference type="Proteomes" id="UP000593567">
    <property type="component" value="Unassembled WGS sequence"/>
</dbReference>
<feature type="disulfide bond" evidence="9">
    <location>
        <begin position="664"/>
        <end position="674"/>
    </location>
</feature>
<dbReference type="EMBL" id="VXIV02003258">
    <property type="protein sequence ID" value="KAF6019024.1"/>
    <property type="molecule type" value="Genomic_DNA"/>
</dbReference>